<dbReference type="InterPro" id="IPR001387">
    <property type="entry name" value="Cro/C1-type_HTH"/>
</dbReference>
<accession>A0A921FVY9</accession>
<dbReference type="Gene3D" id="1.10.260.40">
    <property type="entry name" value="lambda repressor-like DNA-binding domains"/>
    <property type="match status" value="1"/>
</dbReference>
<sequence length="117" mass="13827">MSLGFHLKKEREKRNWSQVEVAKKVGITNAVLSNYERDYRDPDTETLKKLADLYNVSTDFLLGRTENSSPMNKDEEAFQKAISDPDLKRWYSELPNSDEEDLQKLRKMWDIIKNEDK</sequence>
<dbReference type="SMART" id="SM00530">
    <property type="entry name" value="HTH_XRE"/>
    <property type="match status" value="1"/>
</dbReference>
<dbReference type="SUPFAM" id="SSF47413">
    <property type="entry name" value="lambda repressor-like DNA-binding domains"/>
    <property type="match status" value="1"/>
</dbReference>
<keyword evidence="1" id="KW-0238">DNA-binding</keyword>
<dbReference type="PANTHER" id="PTHR46558">
    <property type="entry name" value="TRACRIPTIONAL REGULATORY PROTEIN-RELATED-RELATED"/>
    <property type="match status" value="1"/>
</dbReference>
<evidence type="ECO:0000256" key="1">
    <source>
        <dbReference type="ARBA" id="ARBA00023125"/>
    </source>
</evidence>
<reference evidence="3" key="1">
    <citation type="journal article" date="2021" name="PeerJ">
        <title>Extensive microbial diversity within the chicken gut microbiome revealed by metagenomics and culture.</title>
        <authorList>
            <person name="Gilroy R."/>
            <person name="Ravi A."/>
            <person name="Getino M."/>
            <person name="Pursley I."/>
            <person name="Horton D.L."/>
            <person name="Alikhan N.F."/>
            <person name="Baker D."/>
            <person name="Gharbi K."/>
            <person name="Hall N."/>
            <person name="Watson M."/>
            <person name="Adriaenssens E.M."/>
            <person name="Foster-Nyarko E."/>
            <person name="Jarju S."/>
            <person name="Secka A."/>
            <person name="Antonio M."/>
            <person name="Oren A."/>
            <person name="Chaudhuri R.R."/>
            <person name="La Ragione R."/>
            <person name="Hildebrand F."/>
            <person name="Pallen M.J."/>
        </authorList>
    </citation>
    <scope>NUCLEOTIDE SEQUENCE</scope>
    <source>
        <strain evidence="3">CHK171-7178</strain>
    </source>
</reference>
<feature type="domain" description="HTH cro/C1-type" evidence="2">
    <location>
        <begin position="7"/>
        <end position="61"/>
    </location>
</feature>
<organism evidence="3 4">
    <name type="scientific">Sporosarcina psychrophila</name>
    <name type="common">Bacillus psychrophilus</name>
    <dbReference type="NCBI Taxonomy" id="1476"/>
    <lineage>
        <taxon>Bacteria</taxon>
        <taxon>Bacillati</taxon>
        <taxon>Bacillota</taxon>
        <taxon>Bacilli</taxon>
        <taxon>Bacillales</taxon>
        <taxon>Caryophanaceae</taxon>
        <taxon>Sporosarcina</taxon>
    </lineage>
</organism>
<comment type="caution">
    <text evidence="3">The sequence shown here is derived from an EMBL/GenBank/DDBJ whole genome shotgun (WGS) entry which is preliminary data.</text>
</comment>
<dbReference type="Proteomes" id="UP000698173">
    <property type="component" value="Unassembled WGS sequence"/>
</dbReference>
<dbReference type="CDD" id="cd00093">
    <property type="entry name" value="HTH_XRE"/>
    <property type="match status" value="1"/>
</dbReference>
<gene>
    <name evidence="3" type="ORF">K8V56_03345</name>
</gene>
<reference evidence="3" key="2">
    <citation type="submission" date="2021-09" db="EMBL/GenBank/DDBJ databases">
        <authorList>
            <person name="Gilroy R."/>
        </authorList>
    </citation>
    <scope>NUCLEOTIDE SEQUENCE</scope>
    <source>
        <strain evidence="3">CHK171-7178</strain>
    </source>
</reference>
<evidence type="ECO:0000313" key="3">
    <source>
        <dbReference type="EMBL" id="HJF30800.1"/>
    </source>
</evidence>
<dbReference type="PROSITE" id="PS50943">
    <property type="entry name" value="HTH_CROC1"/>
    <property type="match status" value="1"/>
</dbReference>
<dbReference type="AlphaFoldDB" id="A0A921FVY9"/>
<evidence type="ECO:0000313" key="4">
    <source>
        <dbReference type="Proteomes" id="UP000698173"/>
    </source>
</evidence>
<dbReference type="InterPro" id="IPR010982">
    <property type="entry name" value="Lambda_DNA-bd_dom_sf"/>
</dbReference>
<name>A0A921FVY9_SPOPS</name>
<protein>
    <submittedName>
        <fullName evidence="3">Helix-turn-helix domain-containing protein</fullName>
    </submittedName>
</protein>
<dbReference type="PANTHER" id="PTHR46558:SF13">
    <property type="entry name" value="HTH-TYPE TRANSCRIPTIONAL REGULATOR IMMR"/>
    <property type="match status" value="1"/>
</dbReference>
<proteinExistence type="predicted"/>
<dbReference type="Pfam" id="PF01381">
    <property type="entry name" value="HTH_3"/>
    <property type="match status" value="1"/>
</dbReference>
<evidence type="ECO:0000259" key="2">
    <source>
        <dbReference type="PROSITE" id="PS50943"/>
    </source>
</evidence>
<dbReference type="GO" id="GO:0003677">
    <property type="term" value="F:DNA binding"/>
    <property type="evidence" value="ECO:0007669"/>
    <property type="project" value="UniProtKB-KW"/>
</dbReference>
<dbReference type="EMBL" id="DYWT01000054">
    <property type="protein sequence ID" value="HJF30800.1"/>
    <property type="molecule type" value="Genomic_DNA"/>
</dbReference>